<feature type="compositionally biased region" description="Basic and acidic residues" evidence="1">
    <location>
        <begin position="48"/>
        <end position="66"/>
    </location>
</feature>
<feature type="compositionally biased region" description="Basic and acidic residues" evidence="1">
    <location>
        <begin position="186"/>
        <end position="195"/>
    </location>
</feature>
<feature type="compositionally biased region" description="Polar residues" evidence="1">
    <location>
        <begin position="196"/>
        <end position="212"/>
    </location>
</feature>
<feature type="region of interest" description="Disordered" evidence="1">
    <location>
        <begin position="150"/>
        <end position="221"/>
    </location>
</feature>
<dbReference type="Proteomes" id="UP000035642">
    <property type="component" value="Unassembled WGS sequence"/>
</dbReference>
<dbReference type="InterPro" id="IPR035979">
    <property type="entry name" value="RBD_domain_sf"/>
</dbReference>
<dbReference type="SUPFAM" id="SSF54928">
    <property type="entry name" value="RNA-binding domain, RBD"/>
    <property type="match status" value="1"/>
</dbReference>
<evidence type="ECO:0000313" key="2">
    <source>
        <dbReference type="Proteomes" id="UP000035642"/>
    </source>
</evidence>
<protein>
    <submittedName>
        <fullName evidence="3">RRM domain-containing protein</fullName>
    </submittedName>
</protein>
<dbReference type="AlphaFoldDB" id="A0A0K0DNK9"/>
<dbReference type="GO" id="GO:0003676">
    <property type="term" value="F:nucleic acid binding"/>
    <property type="evidence" value="ECO:0007669"/>
    <property type="project" value="InterPro"/>
</dbReference>
<accession>A0A0K0DNK9</accession>
<name>A0A0K0DNK9_ANGCA</name>
<reference evidence="3" key="2">
    <citation type="submission" date="2017-02" db="UniProtKB">
        <authorList>
            <consortium name="WormBaseParasite"/>
        </authorList>
    </citation>
    <scope>IDENTIFICATION</scope>
</reference>
<feature type="compositionally biased region" description="Basic and acidic residues" evidence="1">
    <location>
        <begin position="150"/>
        <end position="160"/>
    </location>
</feature>
<organism evidence="2 3">
    <name type="scientific">Angiostrongylus cantonensis</name>
    <name type="common">Rat lungworm</name>
    <dbReference type="NCBI Taxonomy" id="6313"/>
    <lineage>
        <taxon>Eukaryota</taxon>
        <taxon>Metazoa</taxon>
        <taxon>Ecdysozoa</taxon>
        <taxon>Nematoda</taxon>
        <taxon>Chromadorea</taxon>
        <taxon>Rhabditida</taxon>
        <taxon>Rhabditina</taxon>
        <taxon>Rhabditomorpha</taxon>
        <taxon>Strongyloidea</taxon>
        <taxon>Metastrongylidae</taxon>
        <taxon>Angiostrongylus</taxon>
    </lineage>
</organism>
<dbReference type="STRING" id="6313.A0A0K0DNK9"/>
<dbReference type="WBParaSite" id="ACAC_0001334801-mRNA-1">
    <property type="protein sequence ID" value="ACAC_0001334801-mRNA-1"/>
    <property type="gene ID" value="ACAC_0001334801"/>
</dbReference>
<proteinExistence type="predicted"/>
<dbReference type="CDD" id="cd00590">
    <property type="entry name" value="RRM_SF"/>
    <property type="match status" value="1"/>
</dbReference>
<feature type="region of interest" description="Disordered" evidence="1">
    <location>
        <begin position="36"/>
        <end position="72"/>
    </location>
</feature>
<sequence>MTIMLSKSFSGAEVAFANPPSMTDMGAMGSWAEIMAEEQVDSAMPGEKQNENQKREEDVRDLEDGIQKPPKQQSFAVQVANLPVCSDEELFYYFGGDNVVRDVAILPDRPYAARIDLFTLEGLKRAKELDGKKFRDRILKVYEIREDRIRERPPPHESHSRQYSNEPTIYNRENSRYNSQSSIHSSDARNFERNSRPYNSSNDYRNSSQNRYPPTGGTFSRGRYYNSYDDYNNGRYSSGGHSCRGNGAYYVSALSCFSFDLFSFCAGEDFLCAAIVSFGI</sequence>
<keyword evidence="2" id="KW-1185">Reference proteome</keyword>
<feature type="compositionally biased region" description="Polar residues" evidence="1">
    <location>
        <begin position="161"/>
        <end position="185"/>
    </location>
</feature>
<evidence type="ECO:0000313" key="3">
    <source>
        <dbReference type="WBParaSite" id="ACAC_0001334801-mRNA-1"/>
    </source>
</evidence>
<evidence type="ECO:0000256" key="1">
    <source>
        <dbReference type="SAM" id="MobiDB-lite"/>
    </source>
</evidence>
<reference evidence="2" key="1">
    <citation type="submission" date="2012-09" db="EMBL/GenBank/DDBJ databases">
        <authorList>
            <person name="Martin A.A."/>
        </authorList>
    </citation>
    <scope>NUCLEOTIDE SEQUENCE</scope>
</reference>